<dbReference type="GO" id="GO:0008270">
    <property type="term" value="F:zinc ion binding"/>
    <property type="evidence" value="ECO:0007669"/>
    <property type="project" value="UniProtKB-KW"/>
</dbReference>
<keyword evidence="3" id="KW-0862">Zinc</keyword>
<evidence type="ECO:0000256" key="5">
    <source>
        <dbReference type="SAM" id="MobiDB-lite"/>
    </source>
</evidence>
<feature type="region of interest" description="Disordered" evidence="5">
    <location>
        <begin position="82"/>
        <end position="113"/>
    </location>
</feature>
<dbReference type="InterPro" id="IPR008913">
    <property type="entry name" value="Znf_CHY"/>
</dbReference>
<evidence type="ECO:0000313" key="8">
    <source>
        <dbReference type="Proteomes" id="UP000268162"/>
    </source>
</evidence>
<protein>
    <submittedName>
        <fullName evidence="7">CHY zinc finger-domain-containing protein</fullName>
    </submittedName>
</protein>
<dbReference type="Pfam" id="PF05495">
    <property type="entry name" value="zf-CHY"/>
    <property type="match status" value="1"/>
</dbReference>
<accession>A0A4P9ZKJ3</accession>
<dbReference type="PROSITE" id="PS51266">
    <property type="entry name" value="ZF_CHY"/>
    <property type="match status" value="1"/>
</dbReference>
<keyword evidence="8" id="KW-1185">Reference proteome</keyword>
<dbReference type="STRING" id="215637.A0A4P9ZKJ3"/>
<keyword evidence="2 4" id="KW-0863">Zinc-finger</keyword>
<sequence>LPKKGTCKHYGKSYRWFRFPCCGKLYPCDTCHDAQETGHPAQMARRVMCGLCSEEQPYRGDVEICRSCGGTFAKGSDGRPYWEGGKGMRDKSKMSRKDAHKYRGLNKTVAKKG</sequence>
<dbReference type="EMBL" id="ML003555">
    <property type="protein sequence ID" value="RKP33796.1"/>
    <property type="molecule type" value="Genomic_DNA"/>
</dbReference>
<keyword evidence="1" id="KW-0479">Metal-binding</keyword>
<gene>
    <name evidence="7" type="ORF">BJ085DRAFT_17357</name>
</gene>
<feature type="non-terminal residue" evidence="7">
    <location>
        <position position="1"/>
    </location>
</feature>
<organism evidence="7 8">
    <name type="scientific">Dimargaris cristalligena</name>
    <dbReference type="NCBI Taxonomy" id="215637"/>
    <lineage>
        <taxon>Eukaryota</taxon>
        <taxon>Fungi</taxon>
        <taxon>Fungi incertae sedis</taxon>
        <taxon>Zoopagomycota</taxon>
        <taxon>Kickxellomycotina</taxon>
        <taxon>Dimargaritomycetes</taxon>
        <taxon>Dimargaritales</taxon>
        <taxon>Dimargaritaceae</taxon>
        <taxon>Dimargaris</taxon>
    </lineage>
</organism>
<feature type="compositionally biased region" description="Basic and acidic residues" evidence="5">
    <location>
        <begin position="86"/>
        <end position="97"/>
    </location>
</feature>
<dbReference type="Proteomes" id="UP000268162">
    <property type="component" value="Unassembled WGS sequence"/>
</dbReference>
<proteinExistence type="predicted"/>
<feature type="compositionally biased region" description="Basic residues" evidence="5">
    <location>
        <begin position="98"/>
        <end position="113"/>
    </location>
</feature>
<evidence type="ECO:0000256" key="4">
    <source>
        <dbReference type="PROSITE-ProRule" id="PRU00601"/>
    </source>
</evidence>
<feature type="domain" description="CHY-type" evidence="6">
    <location>
        <begin position="1"/>
        <end position="70"/>
    </location>
</feature>
<dbReference type="InterPro" id="IPR037274">
    <property type="entry name" value="Znf_CHY_sf"/>
</dbReference>
<evidence type="ECO:0000256" key="3">
    <source>
        <dbReference type="ARBA" id="ARBA00022833"/>
    </source>
</evidence>
<name>A0A4P9ZKJ3_9FUNG</name>
<dbReference type="SUPFAM" id="SSF161219">
    <property type="entry name" value="CHY zinc finger-like"/>
    <property type="match status" value="1"/>
</dbReference>
<evidence type="ECO:0000313" key="7">
    <source>
        <dbReference type="EMBL" id="RKP33796.1"/>
    </source>
</evidence>
<evidence type="ECO:0000256" key="2">
    <source>
        <dbReference type="ARBA" id="ARBA00022771"/>
    </source>
</evidence>
<dbReference type="AlphaFoldDB" id="A0A4P9ZKJ3"/>
<evidence type="ECO:0000256" key="1">
    <source>
        <dbReference type="ARBA" id="ARBA00022723"/>
    </source>
</evidence>
<evidence type="ECO:0000259" key="6">
    <source>
        <dbReference type="PROSITE" id="PS51266"/>
    </source>
</evidence>
<reference evidence="8" key="1">
    <citation type="journal article" date="2018" name="Nat. Microbiol.">
        <title>Leveraging single-cell genomics to expand the fungal tree of life.</title>
        <authorList>
            <person name="Ahrendt S.R."/>
            <person name="Quandt C.A."/>
            <person name="Ciobanu D."/>
            <person name="Clum A."/>
            <person name="Salamov A."/>
            <person name="Andreopoulos B."/>
            <person name="Cheng J.F."/>
            <person name="Woyke T."/>
            <person name="Pelin A."/>
            <person name="Henrissat B."/>
            <person name="Reynolds N.K."/>
            <person name="Benny G.L."/>
            <person name="Smith M.E."/>
            <person name="James T.Y."/>
            <person name="Grigoriev I.V."/>
        </authorList>
    </citation>
    <scope>NUCLEOTIDE SEQUENCE [LARGE SCALE GENOMIC DNA]</scope>
    <source>
        <strain evidence="8">RSA 468</strain>
    </source>
</reference>